<evidence type="ECO:0000256" key="2">
    <source>
        <dbReference type="SAM" id="Phobius"/>
    </source>
</evidence>
<protein>
    <submittedName>
        <fullName evidence="3">Polysaccharide chain length determinant protein, PEP-CTERM locus subfamily</fullName>
    </submittedName>
</protein>
<feature type="transmembrane region" description="Helical" evidence="2">
    <location>
        <begin position="474"/>
        <end position="495"/>
    </location>
</feature>
<dbReference type="STRING" id="1173584.SAMN05444851_3288"/>
<dbReference type="PANTHER" id="PTHR32309:SF13">
    <property type="entry name" value="FERRIC ENTEROBACTIN TRANSPORT PROTEIN FEPE"/>
    <property type="match status" value="1"/>
</dbReference>
<evidence type="ECO:0000313" key="4">
    <source>
        <dbReference type="Proteomes" id="UP000199650"/>
    </source>
</evidence>
<organism evidence="3 4">
    <name type="scientific">Aliiroseovarius sediminilitoris</name>
    <dbReference type="NCBI Taxonomy" id="1173584"/>
    <lineage>
        <taxon>Bacteria</taxon>
        <taxon>Pseudomonadati</taxon>
        <taxon>Pseudomonadota</taxon>
        <taxon>Alphaproteobacteria</taxon>
        <taxon>Rhodobacterales</taxon>
        <taxon>Paracoccaceae</taxon>
        <taxon>Aliiroseovarius</taxon>
    </lineage>
</organism>
<dbReference type="Proteomes" id="UP000199650">
    <property type="component" value="Unassembled WGS sequence"/>
</dbReference>
<dbReference type="InterPro" id="IPR050445">
    <property type="entry name" value="Bact_polysacc_biosynth/exp"/>
</dbReference>
<feature type="transmembrane region" description="Helical" evidence="2">
    <location>
        <begin position="17"/>
        <end position="38"/>
    </location>
</feature>
<reference evidence="3 4" key="1">
    <citation type="submission" date="2016-10" db="EMBL/GenBank/DDBJ databases">
        <authorList>
            <person name="de Groot N.N."/>
        </authorList>
    </citation>
    <scope>NUCLEOTIDE SEQUENCE [LARGE SCALE GENOMIC DNA]</scope>
    <source>
        <strain evidence="3 4">DSM 29439</strain>
    </source>
</reference>
<dbReference type="PANTHER" id="PTHR32309">
    <property type="entry name" value="TYROSINE-PROTEIN KINASE"/>
    <property type="match status" value="1"/>
</dbReference>
<sequence>MATTNLQFYRSIFLRRLPYFLVVATVIAAASIIMAMTLPPSYVSRMTLIVESPQIPDELAASTARTPAQEQLQVVEQKLMTRANLLEIANKFQVLEGQDGMTPDRITQAMRARTSIRSTGGRDQAALMSISFEAPSGQNAAGVLNEYLTLIQKEDVQSRTGRAAQTLEFFEQEVSRLNQELAERSARILAFKTENVDALPESLDYRLGQQSLLQERLAQLERETVSLQEQRRRLVRIFETTGQVGGLAGPALSPEQQQLEEMRAALNNALAVYSESNPRVKLLRARIAALERTLQTMPPEEGDQPLTGNSLLDIQLAEITARQDALNDEKINTTRQLERLTDSIERTPTNAIRLDELQLDYENLQLQYNTAVDRLSRASTGERIEVMSRGQRISVIEPPAVPSRPSKPNRTFIAAGGSVFGILAGLGLVVLLEFLNRSIRRPEDLVSKLGIAPLATIPYITTVGENSHRRKLRILGVVIILLGIPVAVYAVHVFYQPLDLLADRIMDKIGVRW</sequence>
<keyword evidence="2" id="KW-1133">Transmembrane helix</keyword>
<feature type="coiled-coil region" evidence="1">
    <location>
        <begin position="167"/>
        <end position="237"/>
    </location>
</feature>
<dbReference type="GO" id="GO:0005886">
    <property type="term" value="C:plasma membrane"/>
    <property type="evidence" value="ECO:0007669"/>
    <property type="project" value="TreeGrafter"/>
</dbReference>
<evidence type="ECO:0000256" key="1">
    <source>
        <dbReference type="SAM" id="Coils"/>
    </source>
</evidence>
<dbReference type="EMBL" id="FOJB01000003">
    <property type="protein sequence ID" value="SEW37511.1"/>
    <property type="molecule type" value="Genomic_DNA"/>
</dbReference>
<accession>A0A1I0RB76</accession>
<gene>
    <name evidence="3" type="ORF">SAMN05444851_3288</name>
</gene>
<evidence type="ECO:0000313" key="3">
    <source>
        <dbReference type="EMBL" id="SEW37511.1"/>
    </source>
</evidence>
<proteinExistence type="predicted"/>
<feature type="coiled-coil region" evidence="1">
    <location>
        <begin position="323"/>
        <end position="374"/>
    </location>
</feature>
<dbReference type="AlphaFoldDB" id="A0A1I0RB76"/>
<keyword evidence="1" id="KW-0175">Coiled coil</keyword>
<feature type="transmembrane region" description="Helical" evidence="2">
    <location>
        <begin position="412"/>
        <end position="435"/>
    </location>
</feature>
<dbReference type="OrthoDB" id="8114194at2"/>
<keyword evidence="2" id="KW-0812">Transmembrane</keyword>
<keyword evidence="4" id="KW-1185">Reference proteome</keyword>
<dbReference type="GO" id="GO:0004713">
    <property type="term" value="F:protein tyrosine kinase activity"/>
    <property type="evidence" value="ECO:0007669"/>
    <property type="project" value="TreeGrafter"/>
</dbReference>
<name>A0A1I0RB76_9RHOB</name>
<keyword evidence="2" id="KW-0472">Membrane</keyword>